<protein>
    <submittedName>
        <fullName evidence="2">Uncharacterized protein</fullName>
    </submittedName>
</protein>
<feature type="region of interest" description="Disordered" evidence="1">
    <location>
        <begin position="68"/>
        <end position="143"/>
    </location>
</feature>
<comment type="caution">
    <text evidence="2">The sequence shown here is derived from an EMBL/GenBank/DDBJ whole genome shotgun (WGS) entry which is preliminary data.</text>
</comment>
<organism evidence="2 3">
    <name type="scientific">Virgisporangium aliadipatigenens</name>
    <dbReference type="NCBI Taxonomy" id="741659"/>
    <lineage>
        <taxon>Bacteria</taxon>
        <taxon>Bacillati</taxon>
        <taxon>Actinomycetota</taxon>
        <taxon>Actinomycetes</taxon>
        <taxon>Micromonosporales</taxon>
        <taxon>Micromonosporaceae</taxon>
        <taxon>Virgisporangium</taxon>
    </lineage>
</organism>
<proteinExistence type="predicted"/>
<evidence type="ECO:0000256" key="1">
    <source>
        <dbReference type="SAM" id="MobiDB-lite"/>
    </source>
</evidence>
<evidence type="ECO:0000313" key="3">
    <source>
        <dbReference type="Proteomes" id="UP000619260"/>
    </source>
</evidence>
<feature type="compositionally biased region" description="Low complexity" evidence="1">
    <location>
        <begin position="68"/>
        <end position="80"/>
    </location>
</feature>
<gene>
    <name evidence="2" type="ORF">Val02_59490</name>
</gene>
<reference evidence="2" key="1">
    <citation type="submission" date="2021-01" db="EMBL/GenBank/DDBJ databases">
        <title>Whole genome shotgun sequence of Virgisporangium aliadipatigenens NBRC 105644.</title>
        <authorList>
            <person name="Komaki H."/>
            <person name="Tamura T."/>
        </authorList>
    </citation>
    <scope>NUCLEOTIDE SEQUENCE</scope>
    <source>
        <strain evidence="2">NBRC 105644</strain>
    </source>
</reference>
<feature type="compositionally biased region" description="Basic residues" evidence="1">
    <location>
        <begin position="121"/>
        <end position="130"/>
    </location>
</feature>
<accession>A0A8J4DTJ6</accession>
<keyword evidence="3" id="KW-1185">Reference proteome</keyword>
<dbReference type="AlphaFoldDB" id="A0A8J4DTJ6"/>
<feature type="compositionally biased region" description="Basic and acidic residues" evidence="1">
    <location>
        <begin position="131"/>
        <end position="141"/>
    </location>
</feature>
<sequence length="194" mass="20876">MSGYTLTITPHDDSSGAHTTIQVDTAGGTPRITELLIRPAAGQGLTPHQLPSIDLAGLMAALSPAAPAVTAAADTVTPTEVLPPRRARRPRAAAEPEAERPRRGRRSRAAEEATVVEAKPTPRRRGRGRAKAAEPVEEARTSRAYRRMPDPDEVVAAWEQTGKVSALAEHFDVPRHTATGWLRRLRGLGLIEAR</sequence>
<evidence type="ECO:0000313" key="2">
    <source>
        <dbReference type="EMBL" id="GIJ49063.1"/>
    </source>
</evidence>
<dbReference type="RefSeq" id="WP_203902533.1">
    <property type="nucleotide sequence ID" value="NZ_BOPF01000024.1"/>
</dbReference>
<name>A0A8J4DTJ6_9ACTN</name>
<dbReference type="EMBL" id="BOPF01000024">
    <property type="protein sequence ID" value="GIJ49063.1"/>
    <property type="molecule type" value="Genomic_DNA"/>
</dbReference>
<dbReference type="Proteomes" id="UP000619260">
    <property type="component" value="Unassembled WGS sequence"/>
</dbReference>
<feature type="compositionally biased region" description="Basic and acidic residues" evidence="1">
    <location>
        <begin position="92"/>
        <end position="101"/>
    </location>
</feature>